<dbReference type="RefSeq" id="WP_003490823.1">
    <property type="nucleotide sequence ID" value="NZ_CBCRVC010000021.1"/>
</dbReference>
<evidence type="ECO:0000313" key="7">
    <source>
        <dbReference type="Proteomes" id="UP000486601"/>
    </source>
</evidence>
<feature type="transmembrane region" description="Helical" evidence="1">
    <location>
        <begin position="43"/>
        <end position="64"/>
    </location>
</feature>
<dbReference type="Pfam" id="PF11188">
    <property type="entry name" value="DUF2975"/>
    <property type="match status" value="1"/>
</dbReference>
<evidence type="ECO:0000313" key="5">
    <source>
        <dbReference type="Proteomes" id="UP000033052"/>
    </source>
</evidence>
<dbReference type="Proteomes" id="UP000223854">
    <property type="component" value="Unassembled WGS sequence"/>
</dbReference>
<organism evidence="3 7">
    <name type="scientific">Clostridium sporogenes</name>
    <dbReference type="NCBI Taxonomy" id="1509"/>
    <lineage>
        <taxon>Bacteria</taxon>
        <taxon>Bacillati</taxon>
        <taxon>Bacillota</taxon>
        <taxon>Clostridia</taxon>
        <taxon>Eubacteriales</taxon>
        <taxon>Clostridiaceae</taxon>
        <taxon>Clostridium</taxon>
    </lineage>
</organism>
<gene>
    <name evidence="2" type="ORF">CLSPO_c05040</name>
    <name evidence="4" type="ORF">CRX47_17490</name>
    <name evidence="3" type="ORF">FDF70_18680</name>
</gene>
<dbReference type="GeneID" id="92937263"/>
<evidence type="ECO:0000313" key="4">
    <source>
        <dbReference type="EMBL" id="PHH01530.1"/>
    </source>
</evidence>
<dbReference type="InterPro" id="IPR021354">
    <property type="entry name" value="DUF2975"/>
</dbReference>
<dbReference type="Proteomes" id="UP000033052">
    <property type="component" value="Chromosome"/>
</dbReference>
<feature type="transmembrane region" description="Helical" evidence="1">
    <location>
        <begin position="122"/>
        <end position="142"/>
    </location>
</feature>
<proteinExistence type="predicted"/>
<keyword evidence="1" id="KW-0812">Transmembrane</keyword>
<protein>
    <submittedName>
        <fullName evidence="3">DUF2975 domain-containing protein</fullName>
    </submittedName>
</protein>
<dbReference type="AlphaFoldDB" id="A0A7X5PCG3"/>
<keyword evidence="1" id="KW-0472">Membrane</keyword>
<accession>A0A7X5PCG3</accession>
<evidence type="ECO:0000313" key="6">
    <source>
        <dbReference type="Proteomes" id="UP000223854"/>
    </source>
</evidence>
<feature type="transmembrane region" description="Helical" evidence="1">
    <location>
        <begin position="12"/>
        <end position="31"/>
    </location>
</feature>
<evidence type="ECO:0000313" key="3">
    <source>
        <dbReference type="EMBL" id="NFR63450.1"/>
    </source>
</evidence>
<evidence type="ECO:0000256" key="1">
    <source>
        <dbReference type="SAM" id="Phobius"/>
    </source>
</evidence>
<reference evidence="3 7" key="4">
    <citation type="submission" date="2019-04" db="EMBL/GenBank/DDBJ databases">
        <title>Genome sequencing of Clostridium botulinum Groups I-IV and Clostridium butyricum.</title>
        <authorList>
            <person name="Brunt J."/>
            <person name="Van Vliet A.H.M."/>
            <person name="Stringer S.C."/>
            <person name="Carter A.T."/>
            <person name="Peck M.W."/>
        </authorList>
    </citation>
    <scope>NUCLEOTIDE SEQUENCE [LARGE SCALE GENOMIC DNA]</scope>
    <source>
        <strain evidence="3 7">IFR 18/108</strain>
    </source>
</reference>
<dbReference type="EMBL" id="CP009225">
    <property type="protein sequence ID" value="AKC61228.1"/>
    <property type="molecule type" value="Genomic_DNA"/>
</dbReference>
<dbReference type="KEGG" id="cld:CLSPO_c05040"/>
<dbReference type="Proteomes" id="UP000486601">
    <property type="component" value="Unassembled WGS sequence"/>
</dbReference>
<name>A0A7X5PCG3_CLOSG</name>
<reference evidence="4 6" key="3">
    <citation type="submission" date="2017-09" db="EMBL/GenBank/DDBJ databases">
        <title>FDA dAtabase for Regulatory Grade micrObial Sequences (FDA-ARGOS): Supporting development and validation of Infectious Disease Dx tests.</title>
        <authorList>
            <person name="Kerrigan L."/>
            <person name="Long C."/>
            <person name="Tallon L.J."/>
            <person name="Sadzewicz L."/>
            <person name="Ott S."/>
            <person name="Zhao X."/>
            <person name="Nagaraj S."/>
            <person name="Vavikolanu K."/>
            <person name="Aluvathingal J."/>
            <person name="Nadendla S."/>
            <person name="Sichtig H."/>
        </authorList>
    </citation>
    <scope>NUCLEOTIDE SEQUENCE [LARGE SCALE GENOMIC DNA]</scope>
    <source>
        <strain evidence="4 6">FDAARGOS_423</strain>
    </source>
</reference>
<dbReference type="EMBL" id="SXCS01000015">
    <property type="protein sequence ID" value="NFR63450.1"/>
    <property type="molecule type" value="Genomic_DNA"/>
</dbReference>
<keyword evidence="6" id="KW-1185">Reference proteome</keyword>
<keyword evidence="1" id="KW-1133">Transmembrane helix</keyword>
<feature type="transmembrane region" description="Helical" evidence="1">
    <location>
        <begin position="85"/>
        <end position="102"/>
    </location>
</feature>
<dbReference type="EMBL" id="PDLH01000007">
    <property type="protein sequence ID" value="PHH01530.1"/>
    <property type="molecule type" value="Genomic_DNA"/>
</dbReference>
<reference evidence="2 5" key="2">
    <citation type="journal article" date="2015" name="PLoS ONE">
        <title>A universal mariner transposon system for forward genetic studies in the genus clostridium.</title>
        <authorList>
            <person name="Zhang Y."/>
            <person name="Grosse-Honebrink A."/>
            <person name="Minton N.P."/>
        </authorList>
    </citation>
    <scope>NUCLEOTIDE SEQUENCE [LARGE SCALE GENOMIC DNA]</scope>
    <source>
        <strain evidence="2 5">NCIMB 10696</strain>
    </source>
</reference>
<reference evidence="2" key="1">
    <citation type="submission" date="2014-08" db="EMBL/GenBank/DDBJ databases">
        <authorList>
            <person name="Kubiak A."/>
            <person name="Poehlein A."/>
            <person name="Daniel R."/>
            <person name="Minton N.P."/>
        </authorList>
    </citation>
    <scope>NUCLEOTIDE SEQUENCE</scope>
    <source>
        <strain evidence="2">NCIMB 10696</strain>
    </source>
</reference>
<evidence type="ECO:0000313" key="2">
    <source>
        <dbReference type="EMBL" id="AKC61228.1"/>
    </source>
</evidence>
<sequence>MKETFSIKFIKVLLIIIILCCTVFIWRYSFMGLLAPKELSVDISSIPGFLFVISIYLIITWNLLKIVYSIESTPFTLKNAKSFKAIGYLMVLLSFIDVIANFKKPSTSNFILLRMQIRNQPICINGSCLLYLILGLLSLVLAEVFKKAVQIKDENDLTI</sequence>